<dbReference type="AlphaFoldDB" id="A0A0F8XFY6"/>
<sequence>MNASESDCIAREVGTKLADIVEEAIAKTNKDRGVITCPKCGQQLCFSQEAILYGELRLTPDGSIEDIWDDTDATGPVKVWCIDAEDCKFEVPQDRNDDLLIYLEEQKKHPQTLPGETCP</sequence>
<proteinExistence type="predicted"/>
<organism evidence="1">
    <name type="scientific">marine sediment metagenome</name>
    <dbReference type="NCBI Taxonomy" id="412755"/>
    <lineage>
        <taxon>unclassified sequences</taxon>
        <taxon>metagenomes</taxon>
        <taxon>ecological metagenomes</taxon>
    </lineage>
</organism>
<feature type="non-terminal residue" evidence="1">
    <location>
        <position position="119"/>
    </location>
</feature>
<evidence type="ECO:0000313" key="1">
    <source>
        <dbReference type="EMBL" id="KKK68072.1"/>
    </source>
</evidence>
<comment type="caution">
    <text evidence="1">The sequence shown here is derived from an EMBL/GenBank/DDBJ whole genome shotgun (WGS) entry which is preliminary data.</text>
</comment>
<gene>
    <name evidence="1" type="ORF">LCGC14_2947710</name>
</gene>
<reference evidence="1" key="1">
    <citation type="journal article" date="2015" name="Nature">
        <title>Complex archaea that bridge the gap between prokaryotes and eukaryotes.</title>
        <authorList>
            <person name="Spang A."/>
            <person name="Saw J.H."/>
            <person name="Jorgensen S.L."/>
            <person name="Zaremba-Niedzwiedzka K."/>
            <person name="Martijn J."/>
            <person name="Lind A.E."/>
            <person name="van Eijk R."/>
            <person name="Schleper C."/>
            <person name="Guy L."/>
            <person name="Ettema T.J."/>
        </authorList>
    </citation>
    <scope>NUCLEOTIDE SEQUENCE</scope>
</reference>
<name>A0A0F8XFY6_9ZZZZ</name>
<protein>
    <submittedName>
        <fullName evidence="1">Uncharacterized protein</fullName>
    </submittedName>
</protein>
<dbReference type="EMBL" id="LAZR01059304">
    <property type="protein sequence ID" value="KKK68072.1"/>
    <property type="molecule type" value="Genomic_DNA"/>
</dbReference>
<accession>A0A0F8XFY6</accession>